<dbReference type="Pfam" id="PF02909">
    <property type="entry name" value="TetR_C_1"/>
    <property type="match status" value="1"/>
</dbReference>
<protein>
    <recommendedName>
        <fullName evidence="6">HTH tetR-type domain-containing protein</fullName>
    </recommendedName>
</protein>
<dbReference type="PANTHER" id="PTHR30055">
    <property type="entry name" value="HTH-TYPE TRANSCRIPTIONAL REGULATOR RUTR"/>
    <property type="match status" value="1"/>
</dbReference>
<feature type="DNA-binding region" description="H-T-H motif" evidence="4">
    <location>
        <begin position="63"/>
        <end position="82"/>
    </location>
</feature>
<dbReference type="PANTHER" id="PTHR30055:SF151">
    <property type="entry name" value="TRANSCRIPTIONAL REGULATORY PROTEIN"/>
    <property type="match status" value="1"/>
</dbReference>
<evidence type="ECO:0000256" key="5">
    <source>
        <dbReference type="SAM" id="MobiDB-lite"/>
    </source>
</evidence>
<keyword evidence="3" id="KW-0804">Transcription</keyword>
<dbReference type="AlphaFoldDB" id="A0A1E5P004"/>
<evidence type="ECO:0000256" key="3">
    <source>
        <dbReference type="ARBA" id="ARBA00023163"/>
    </source>
</evidence>
<evidence type="ECO:0000259" key="6">
    <source>
        <dbReference type="PROSITE" id="PS50977"/>
    </source>
</evidence>
<accession>A0A1E5P004</accession>
<reference evidence="7 8" key="1">
    <citation type="submission" date="2016-08" db="EMBL/GenBank/DDBJ databases">
        <title>The complete genome of Streptomyces subrutilus 10-1-1.</title>
        <authorList>
            <person name="Chen X."/>
        </authorList>
    </citation>
    <scope>NUCLEOTIDE SEQUENCE [LARGE SCALE GENOMIC DNA]</scope>
    <source>
        <strain evidence="7 8">10-1-1</strain>
    </source>
</reference>
<feature type="region of interest" description="Disordered" evidence="5">
    <location>
        <begin position="258"/>
        <end position="279"/>
    </location>
</feature>
<evidence type="ECO:0000256" key="1">
    <source>
        <dbReference type="ARBA" id="ARBA00023015"/>
    </source>
</evidence>
<dbReference type="SUPFAM" id="SSF48498">
    <property type="entry name" value="Tetracyclin repressor-like, C-terminal domain"/>
    <property type="match status" value="1"/>
</dbReference>
<sequence>MGREVGRKMDPARTLALLWRSRDTDPAAAPARPARGPRQQLTVDRVVRAAIELADAEGLDALSMRKVAEPLGVSTMSIYTYVPGRAELVNCMLDEVLGESPSLEGAAHWREALETYARGSRDIARRHPWAAPLFSSRMLMGPHETAVWDAVLGAVATTGLPERDMLTVVHLVNGYVRGAAQQSADAEGDERRSGLSYEEWYEQSGPLLERLIPFSHYPHLTRVWLSGVFEEPGAGLGADGGFEFGLQRVLDGIEQYVDQREPQPSRNRKDRYQHTLATD</sequence>
<dbReference type="Pfam" id="PF00440">
    <property type="entry name" value="TetR_N"/>
    <property type="match status" value="1"/>
</dbReference>
<dbReference type="InterPro" id="IPR009057">
    <property type="entry name" value="Homeodomain-like_sf"/>
</dbReference>
<dbReference type="SUPFAM" id="SSF46689">
    <property type="entry name" value="Homeodomain-like"/>
    <property type="match status" value="1"/>
</dbReference>
<keyword evidence="1" id="KW-0805">Transcription regulation</keyword>
<dbReference type="PROSITE" id="PS50977">
    <property type="entry name" value="HTH_TETR_2"/>
    <property type="match status" value="1"/>
</dbReference>
<dbReference type="GO" id="GO:0003700">
    <property type="term" value="F:DNA-binding transcription factor activity"/>
    <property type="evidence" value="ECO:0007669"/>
    <property type="project" value="TreeGrafter"/>
</dbReference>
<keyword evidence="2 4" id="KW-0238">DNA-binding</keyword>
<dbReference type="Gene3D" id="1.10.357.10">
    <property type="entry name" value="Tetracycline Repressor, domain 2"/>
    <property type="match status" value="1"/>
</dbReference>
<dbReference type="Proteomes" id="UP000095705">
    <property type="component" value="Unassembled WGS sequence"/>
</dbReference>
<dbReference type="InterPro" id="IPR001647">
    <property type="entry name" value="HTH_TetR"/>
</dbReference>
<dbReference type="InterPro" id="IPR036271">
    <property type="entry name" value="Tet_transcr_reg_TetR-rel_C_sf"/>
</dbReference>
<dbReference type="InterPro" id="IPR004111">
    <property type="entry name" value="Repressor_TetR_C"/>
</dbReference>
<dbReference type="GO" id="GO:0045892">
    <property type="term" value="P:negative regulation of DNA-templated transcription"/>
    <property type="evidence" value="ECO:0007669"/>
    <property type="project" value="InterPro"/>
</dbReference>
<proteinExistence type="predicted"/>
<dbReference type="EMBL" id="MEHK01000002">
    <property type="protein sequence ID" value="OEJ22364.1"/>
    <property type="molecule type" value="Genomic_DNA"/>
</dbReference>
<evidence type="ECO:0000313" key="8">
    <source>
        <dbReference type="Proteomes" id="UP000095705"/>
    </source>
</evidence>
<comment type="caution">
    <text evidence="7">The sequence shown here is derived from an EMBL/GenBank/DDBJ whole genome shotgun (WGS) entry which is preliminary data.</text>
</comment>
<organism evidence="7 8">
    <name type="scientific">Streptomyces subrutilus</name>
    <dbReference type="NCBI Taxonomy" id="36818"/>
    <lineage>
        <taxon>Bacteria</taxon>
        <taxon>Bacillati</taxon>
        <taxon>Actinomycetota</taxon>
        <taxon>Actinomycetes</taxon>
        <taxon>Kitasatosporales</taxon>
        <taxon>Streptomycetaceae</taxon>
        <taxon>Streptomyces</taxon>
    </lineage>
</organism>
<evidence type="ECO:0000313" key="7">
    <source>
        <dbReference type="EMBL" id="OEJ22364.1"/>
    </source>
</evidence>
<dbReference type="InterPro" id="IPR050109">
    <property type="entry name" value="HTH-type_TetR-like_transc_reg"/>
</dbReference>
<feature type="domain" description="HTH tetR-type" evidence="6">
    <location>
        <begin position="40"/>
        <end position="100"/>
    </location>
</feature>
<keyword evidence="8" id="KW-1185">Reference proteome</keyword>
<dbReference type="GO" id="GO:0000976">
    <property type="term" value="F:transcription cis-regulatory region binding"/>
    <property type="evidence" value="ECO:0007669"/>
    <property type="project" value="TreeGrafter"/>
</dbReference>
<dbReference type="Gene3D" id="1.10.10.60">
    <property type="entry name" value="Homeodomain-like"/>
    <property type="match status" value="1"/>
</dbReference>
<gene>
    <name evidence="7" type="ORF">BGK67_32930</name>
</gene>
<dbReference type="OrthoDB" id="2570341at2"/>
<evidence type="ECO:0000256" key="2">
    <source>
        <dbReference type="ARBA" id="ARBA00023125"/>
    </source>
</evidence>
<evidence type="ECO:0000256" key="4">
    <source>
        <dbReference type="PROSITE-ProRule" id="PRU00335"/>
    </source>
</evidence>
<dbReference type="STRING" id="36818.BGK67_32930"/>
<name>A0A1E5P004_9ACTN</name>